<dbReference type="AlphaFoldDB" id="A0A969TU87"/>
<protein>
    <submittedName>
        <fullName evidence="2">DUF1659 domain-containing protein</fullName>
    </submittedName>
</protein>
<accession>A0A969TU87</accession>
<name>A0A969TU87_9BACI</name>
<dbReference type="Proteomes" id="UP000752012">
    <property type="component" value="Unassembled WGS sequence"/>
</dbReference>
<dbReference type="RefSeq" id="WP_168005091.1">
    <property type="nucleotide sequence ID" value="NZ_JAATHJ010000004.1"/>
</dbReference>
<evidence type="ECO:0000313" key="2">
    <source>
        <dbReference type="EMBL" id="NJP36802.1"/>
    </source>
</evidence>
<dbReference type="EMBL" id="JAATHJ010000004">
    <property type="protein sequence ID" value="NJP36802.1"/>
    <property type="molecule type" value="Genomic_DNA"/>
</dbReference>
<gene>
    <name evidence="2" type="ORF">HCN83_04300</name>
</gene>
<reference evidence="2 3" key="1">
    <citation type="submission" date="2020-03" db="EMBL/GenBank/DDBJ databases">
        <title>Assessment of the enzymatic potential of alkaline-tolerant lipase obtained from Bacillus luteus H11 (technogenic soil) for the bioremediation of saline soils contaminated with petroleum substances.</title>
        <authorList>
            <person name="Kalwasinska A."/>
        </authorList>
    </citation>
    <scope>NUCLEOTIDE SEQUENCE [LARGE SCALE GENOMIC DNA]</scope>
    <source>
        <strain evidence="2 3">H11</strain>
    </source>
</reference>
<sequence length="68" mass="7560">MVITSRSRLVLTLNQGYDEDGMVMLATRSFQNVRTDAADENLKAAGEAIASLQQHGLSNVQRFNTYEL</sequence>
<dbReference type="Pfam" id="PF07872">
    <property type="entry name" value="DUF1659"/>
    <property type="match status" value="1"/>
</dbReference>
<evidence type="ECO:0000259" key="1">
    <source>
        <dbReference type="Pfam" id="PF07872"/>
    </source>
</evidence>
<comment type="caution">
    <text evidence="2">The sequence shown here is derived from an EMBL/GenBank/DDBJ whole genome shotgun (WGS) entry which is preliminary data.</text>
</comment>
<organism evidence="2 3">
    <name type="scientific">Alkalicoccus luteus</name>
    <dbReference type="NCBI Taxonomy" id="1237094"/>
    <lineage>
        <taxon>Bacteria</taxon>
        <taxon>Bacillati</taxon>
        <taxon>Bacillota</taxon>
        <taxon>Bacilli</taxon>
        <taxon>Bacillales</taxon>
        <taxon>Bacillaceae</taxon>
        <taxon>Alkalicoccus</taxon>
    </lineage>
</organism>
<proteinExistence type="predicted"/>
<dbReference type="InterPro" id="IPR012454">
    <property type="entry name" value="DUF1659"/>
</dbReference>
<feature type="domain" description="DUF1659" evidence="1">
    <location>
        <begin position="4"/>
        <end position="68"/>
    </location>
</feature>
<evidence type="ECO:0000313" key="3">
    <source>
        <dbReference type="Proteomes" id="UP000752012"/>
    </source>
</evidence>
<keyword evidence="3" id="KW-1185">Reference proteome</keyword>